<dbReference type="Pfam" id="PF00486">
    <property type="entry name" value="Trans_reg_C"/>
    <property type="match status" value="1"/>
</dbReference>
<evidence type="ECO:0000256" key="3">
    <source>
        <dbReference type="PROSITE-ProRule" id="PRU01091"/>
    </source>
</evidence>
<dbReference type="Gene3D" id="6.10.250.690">
    <property type="match status" value="1"/>
</dbReference>
<gene>
    <name evidence="6" type="ORF">G4V63_25470</name>
</gene>
<comment type="caution">
    <text evidence="6">The sequence shown here is derived from an EMBL/GenBank/DDBJ whole genome shotgun (WGS) entry which is preliminary data.</text>
</comment>
<evidence type="ECO:0000256" key="2">
    <source>
        <dbReference type="PROSITE-ProRule" id="PRU00169"/>
    </source>
</evidence>
<feature type="DNA-binding region" description="OmpR/PhoB-type" evidence="3">
    <location>
        <begin position="125"/>
        <end position="219"/>
    </location>
</feature>
<dbReference type="InterPro" id="IPR011006">
    <property type="entry name" value="CheY-like_superfamily"/>
</dbReference>
<dbReference type="Proteomes" id="UP000480266">
    <property type="component" value="Unassembled WGS sequence"/>
</dbReference>
<proteinExistence type="predicted"/>
<dbReference type="GO" id="GO:0000156">
    <property type="term" value="F:phosphorelay response regulator activity"/>
    <property type="evidence" value="ECO:0007669"/>
    <property type="project" value="TreeGrafter"/>
</dbReference>
<dbReference type="CDD" id="cd00383">
    <property type="entry name" value="trans_reg_C"/>
    <property type="match status" value="1"/>
</dbReference>
<dbReference type="Pfam" id="PF00072">
    <property type="entry name" value="Response_reg"/>
    <property type="match status" value="1"/>
</dbReference>
<keyword evidence="2" id="KW-0597">Phosphoprotein</keyword>
<dbReference type="GO" id="GO:0000976">
    <property type="term" value="F:transcription cis-regulatory region binding"/>
    <property type="evidence" value="ECO:0007669"/>
    <property type="project" value="TreeGrafter"/>
</dbReference>
<dbReference type="AlphaFoldDB" id="A0A7C9VRH7"/>
<dbReference type="InterPro" id="IPR039420">
    <property type="entry name" value="WalR-like"/>
</dbReference>
<dbReference type="PANTHER" id="PTHR48111">
    <property type="entry name" value="REGULATOR OF RPOS"/>
    <property type="match status" value="1"/>
</dbReference>
<feature type="modified residue" description="4-aspartylphosphate" evidence="2">
    <location>
        <position position="52"/>
    </location>
</feature>
<feature type="domain" description="OmpR/PhoB-type" evidence="5">
    <location>
        <begin position="125"/>
        <end position="219"/>
    </location>
</feature>
<dbReference type="InterPro" id="IPR001789">
    <property type="entry name" value="Sig_transdc_resp-reg_receiver"/>
</dbReference>
<dbReference type="SUPFAM" id="SSF52172">
    <property type="entry name" value="CheY-like"/>
    <property type="match status" value="1"/>
</dbReference>
<dbReference type="PROSITE" id="PS50110">
    <property type="entry name" value="RESPONSE_REGULATORY"/>
    <property type="match status" value="1"/>
</dbReference>
<dbReference type="GO" id="GO:0006355">
    <property type="term" value="P:regulation of DNA-templated transcription"/>
    <property type="evidence" value="ECO:0007669"/>
    <property type="project" value="InterPro"/>
</dbReference>
<dbReference type="SMART" id="SM00448">
    <property type="entry name" value="REC"/>
    <property type="match status" value="1"/>
</dbReference>
<accession>A0A7C9VRH7</accession>
<organism evidence="6 7">
    <name type="scientific">Candidatus Afipia apatlaquensis</name>
    <dbReference type="NCBI Taxonomy" id="2712852"/>
    <lineage>
        <taxon>Bacteria</taxon>
        <taxon>Pseudomonadati</taxon>
        <taxon>Pseudomonadota</taxon>
        <taxon>Alphaproteobacteria</taxon>
        <taxon>Hyphomicrobiales</taxon>
        <taxon>Nitrobacteraceae</taxon>
        <taxon>Afipia</taxon>
    </lineage>
</organism>
<dbReference type="GO" id="GO:0032993">
    <property type="term" value="C:protein-DNA complex"/>
    <property type="evidence" value="ECO:0007669"/>
    <property type="project" value="TreeGrafter"/>
</dbReference>
<evidence type="ECO:0000259" key="4">
    <source>
        <dbReference type="PROSITE" id="PS50110"/>
    </source>
</evidence>
<evidence type="ECO:0000259" key="5">
    <source>
        <dbReference type="PROSITE" id="PS51755"/>
    </source>
</evidence>
<feature type="domain" description="Response regulatory" evidence="4">
    <location>
        <begin position="3"/>
        <end position="117"/>
    </location>
</feature>
<evidence type="ECO:0000256" key="1">
    <source>
        <dbReference type="ARBA" id="ARBA00023125"/>
    </source>
</evidence>
<dbReference type="GO" id="GO:0005829">
    <property type="term" value="C:cytosol"/>
    <property type="evidence" value="ECO:0007669"/>
    <property type="project" value="TreeGrafter"/>
</dbReference>
<sequence>MTRILIVEDDAALSETLAALVRKAGFPVDVARNGADAMHLAVTENYAAVVLDLGLPGFDGVVVLNAMREARRTAPVLVLTARDRLADKAKAFKAGADDYLTKPFEPEELLLRLRALLRRSTGVTQTFVEVGPLSLDTTTGAIACHGKQLNLTHLETQVLTHFMHHADALVSRTQISEAVYELDKDTNFNTLEVIVSRLRKKIGHGLIETVRGGGYRLQGPRRSNALD</sequence>
<keyword evidence="7" id="KW-1185">Reference proteome</keyword>
<dbReference type="Gene3D" id="3.40.50.2300">
    <property type="match status" value="1"/>
</dbReference>
<dbReference type="PANTHER" id="PTHR48111:SF37">
    <property type="entry name" value="RESPONSE REGULATOR PROTEIN CARR"/>
    <property type="match status" value="1"/>
</dbReference>
<dbReference type="InterPro" id="IPR036388">
    <property type="entry name" value="WH-like_DNA-bd_sf"/>
</dbReference>
<evidence type="ECO:0000313" key="6">
    <source>
        <dbReference type="EMBL" id="NGX98433.1"/>
    </source>
</evidence>
<dbReference type="Gene3D" id="1.10.10.10">
    <property type="entry name" value="Winged helix-like DNA-binding domain superfamily/Winged helix DNA-binding domain"/>
    <property type="match status" value="1"/>
</dbReference>
<dbReference type="PROSITE" id="PS51755">
    <property type="entry name" value="OMPR_PHOB"/>
    <property type="match status" value="1"/>
</dbReference>
<name>A0A7C9VRH7_9BRAD</name>
<reference evidence="6" key="1">
    <citation type="submission" date="2020-02" db="EMBL/GenBank/DDBJ databases">
        <title>Draft genome sequence of Candidatus Afipia apatlaquensis IBT-C3, a potential strain for decolorization of textile dyes.</title>
        <authorList>
            <person name="Sanchez-Reyes A."/>
            <person name="Breton-Deval L."/>
            <person name="Mangelson H."/>
            <person name="Sanchez-Flores A."/>
        </authorList>
    </citation>
    <scope>NUCLEOTIDE SEQUENCE [LARGE SCALE GENOMIC DNA]</scope>
    <source>
        <strain evidence="6">IBT-C3</strain>
    </source>
</reference>
<protein>
    <submittedName>
        <fullName evidence="6">Response regulator transcription factor</fullName>
    </submittedName>
</protein>
<dbReference type="EMBL" id="JAAMRR010001291">
    <property type="protein sequence ID" value="NGX98433.1"/>
    <property type="molecule type" value="Genomic_DNA"/>
</dbReference>
<keyword evidence="1 3" id="KW-0238">DNA-binding</keyword>
<evidence type="ECO:0000313" key="7">
    <source>
        <dbReference type="Proteomes" id="UP000480266"/>
    </source>
</evidence>
<dbReference type="SMART" id="SM00862">
    <property type="entry name" value="Trans_reg_C"/>
    <property type="match status" value="1"/>
</dbReference>
<dbReference type="InterPro" id="IPR001867">
    <property type="entry name" value="OmpR/PhoB-type_DNA-bd"/>
</dbReference>